<protein>
    <recommendedName>
        <fullName evidence="7">Ferrochelatase</fullName>
        <ecNumber evidence="7">4.99.1.9</ecNumber>
    </recommendedName>
</protein>
<comment type="similarity">
    <text evidence="7">Belongs to the ferrochelatase family.</text>
</comment>
<name>A0ABM7WJ42_9ACTN</name>
<dbReference type="PROSITE" id="PS00534">
    <property type="entry name" value="FERROCHELATASE"/>
    <property type="match status" value="1"/>
</dbReference>
<comment type="function">
    <text evidence="7">Involved in coproporphyrin-dependent heme b biosynthesis. Catalyzes the insertion of ferrous iron into coproporphyrin III to form Fe-coproporphyrin III.</text>
</comment>
<gene>
    <name evidence="8" type="primary">hemH_1</name>
    <name evidence="8" type="ORF">CE91St30_16600</name>
</gene>
<organism evidence="8 9">
    <name type="scientific">Raoultibacter timonensis</name>
    <dbReference type="NCBI Taxonomy" id="1907662"/>
    <lineage>
        <taxon>Bacteria</taxon>
        <taxon>Bacillati</taxon>
        <taxon>Actinomycetota</taxon>
        <taxon>Coriobacteriia</taxon>
        <taxon>Eggerthellales</taxon>
        <taxon>Eggerthellaceae</taxon>
        <taxon>Raoultibacter</taxon>
    </lineage>
</organism>
<dbReference type="Pfam" id="PF00762">
    <property type="entry name" value="Ferrochelatase"/>
    <property type="match status" value="1"/>
</dbReference>
<keyword evidence="7" id="KW-0963">Cytoplasm</keyword>
<dbReference type="PANTHER" id="PTHR11108">
    <property type="entry name" value="FERROCHELATASE"/>
    <property type="match status" value="1"/>
</dbReference>
<reference evidence="8 9" key="1">
    <citation type="submission" date="2022-01" db="EMBL/GenBank/DDBJ databases">
        <title>Novel bile acid biosynthetic pathways are enriched in the microbiome of centenarians.</title>
        <authorList>
            <person name="Sato Y."/>
            <person name="Atarashi K."/>
            <person name="Plichta R.D."/>
            <person name="Arai Y."/>
            <person name="Sasajima S."/>
            <person name="Kearney M.S."/>
            <person name="Suda W."/>
            <person name="Takeshita K."/>
            <person name="Sasaki T."/>
            <person name="Okamoto S."/>
            <person name="Skelly N.A."/>
            <person name="Okamura Y."/>
            <person name="Vlamakis H."/>
            <person name="Li Y."/>
            <person name="Tanoue T."/>
            <person name="Takei H."/>
            <person name="Nittono H."/>
            <person name="Narushima S."/>
            <person name="Irie J."/>
            <person name="Itoh H."/>
            <person name="Moriya K."/>
            <person name="Sugiura Y."/>
            <person name="Suematsu M."/>
            <person name="Moritoki N."/>
            <person name="Shibata S."/>
            <person name="Littman R.D."/>
            <person name="Fischbach A.M."/>
            <person name="Uwamino Y."/>
            <person name="Inoue T."/>
            <person name="Honda A."/>
            <person name="Hattori M."/>
            <person name="Murai T."/>
            <person name="Xavier J.R."/>
            <person name="Hirose N."/>
            <person name="Honda K."/>
        </authorList>
    </citation>
    <scope>NUCLEOTIDE SEQUENCE [LARGE SCALE GENOMIC DNA]</scope>
    <source>
        <strain evidence="8 9">CE91-St30</strain>
    </source>
</reference>
<keyword evidence="4 7" id="KW-0456">Lyase</keyword>
<dbReference type="EMBL" id="AP025564">
    <property type="protein sequence ID" value="BDE96327.1"/>
    <property type="molecule type" value="Genomic_DNA"/>
</dbReference>
<dbReference type="InterPro" id="IPR033659">
    <property type="entry name" value="Ferrochelatase_N"/>
</dbReference>
<keyword evidence="9" id="KW-1185">Reference proteome</keyword>
<proteinExistence type="inferred from homology"/>
<comment type="catalytic activity">
    <reaction evidence="6">
        <text>Fe-coproporphyrin III + 2 H(+) = coproporphyrin III + Fe(2+)</text>
        <dbReference type="Rhea" id="RHEA:49572"/>
        <dbReference type="ChEBI" id="CHEBI:15378"/>
        <dbReference type="ChEBI" id="CHEBI:29033"/>
        <dbReference type="ChEBI" id="CHEBI:68438"/>
        <dbReference type="ChEBI" id="CHEBI:131725"/>
        <dbReference type="EC" id="4.99.1.9"/>
    </reaction>
    <physiologicalReaction direction="right-to-left" evidence="6">
        <dbReference type="Rhea" id="RHEA:49574"/>
    </physiologicalReaction>
</comment>
<dbReference type="SUPFAM" id="SSF53800">
    <property type="entry name" value="Chelatase"/>
    <property type="match status" value="1"/>
</dbReference>
<dbReference type="CDD" id="cd03411">
    <property type="entry name" value="Ferrochelatase_N"/>
    <property type="match status" value="1"/>
</dbReference>
<evidence type="ECO:0000256" key="7">
    <source>
        <dbReference type="RuleBase" id="RU000607"/>
    </source>
</evidence>
<keyword evidence="5 7" id="KW-0627">Porphyrin biosynthesis</keyword>
<evidence type="ECO:0000256" key="5">
    <source>
        <dbReference type="ARBA" id="ARBA00023244"/>
    </source>
</evidence>
<sequence>MNRVCWWLIVHLCILPVRGRKSGAKYEQIWTEEGSPFTIAHEKLVHGLSAAFAEGGYGDVVVRHAMSYSDPSIQSAFKDLAGEGCSHVVVLPLYPQSAHSTTGSVHDGVERAVKKTGWKGTYDFIDNYHDNPMYIKALAASIKHAGFDPESDDQLLLSFHSIPLKDIEAGDTYELQTGASSLQIASELGIDRKRWTIGYQCRFDKGREWLSPYTTEVLARWAEAREGRVFFVCPGFAVDCLETIYDIGAELKPFYEEKAREAGNPIGDGDFVYVPCLDRSKAHAKVLFDVTIPYVKERIDG</sequence>
<dbReference type="NCBIfam" id="TIGR00109">
    <property type="entry name" value="hemH"/>
    <property type="match status" value="1"/>
</dbReference>
<dbReference type="InterPro" id="IPR001015">
    <property type="entry name" value="Ferrochelatase"/>
</dbReference>
<dbReference type="EC" id="4.99.1.9" evidence="7"/>
<evidence type="ECO:0000256" key="4">
    <source>
        <dbReference type="ARBA" id="ARBA00023239"/>
    </source>
</evidence>
<keyword evidence="2 7" id="KW-0408">Iron</keyword>
<dbReference type="InterPro" id="IPR033644">
    <property type="entry name" value="Ferrochelatase_C"/>
</dbReference>
<evidence type="ECO:0000313" key="8">
    <source>
        <dbReference type="EMBL" id="BDE96327.1"/>
    </source>
</evidence>
<keyword evidence="3 7" id="KW-0350">Heme biosynthesis</keyword>
<evidence type="ECO:0000256" key="1">
    <source>
        <dbReference type="ARBA" id="ARBA00004744"/>
    </source>
</evidence>
<dbReference type="Proteomes" id="UP001320544">
    <property type="component" value="Chromosome"/>
</dbReference>
<dbReference type="PANTHER" id="PTHR11108:SF1">
    <property type="entry name" value="FERROCHELATASE, MITOCHONDRIAL"/>
    <property type="match status" value="1"/>
</dbReference>
<evidence type="ECO:0000256" key="3">
    <source>
        <dbReference type="ARBA" id="ARBA00023133"/>
    </source>
</evidence>
<accession>A0ABM7WJ42</accession>
<dbReference type="Gene3D" id="3.40.50.1400">
    <property type="match status" value="2"/>
</dbReference>
<dbReference type="InterPro" id="IPR019772">
    <property type="entry name" value="Ferrochelatase_AS"/>
</dbReference>
<evidence type="ECO:0000313" key="9">
    <source>
        <dbReference type="Proteomes" id="UP001320544"/>
    </source>
</evidence>
<comment type="pathway">
    <text evidence="1 7">Porphyrin-containing compound metabolism; protoheme biosynthesis.</text>
</comment>
<comment type="subcellular location">
    <subcellularLocation>
        <location evidence="7">Cytoplasm</location>
    </subcellularLocation>
</comment>
<evidence type="ECO:0000256" key="2">
    <source>
        <dbReference type="ARBA" id="ARBA00023004"/>
    </source>
</evidence>
<dbReference type="CDD" id="cd00419">
    <property type="entry name" value="Ferrochelatase_C"/>
    <property type="match status" value="1"/>
</dbReference>
<evidence type="ECO:0000256" key="6">
    <source>
        <dbReference type="ARBA" id="ARBA00024536"/>
    </source>
</evidence>